<evidence type="ECO:0000313" key="7">
    <source>
        <dbReference type="Proteomes" id="UP001500124"/>
    </source>
</evidence>
<comment type="pathway">
    <text evidence="4">Amino-acid degradation; L-kynurenine degradation; L-alanine and anthranilate from L-kynurenine: step 1/1.</text>
</comment>
<dbReference type="InterPro" id="IPR015424">
    <property type="entry name" value="PyrdxlP-dep_Trfase"/>
</dbReference>
<feature type="compositionally biased region" description="Low complexity" evidence="5">
    <location>
        <begin position="1"/>
        <end position="22"/>
    </location>
</feature>
<accession>A0ABP9K550</accession>
<dbReference type="Pfam" id="PF22580">
    <property type="entry name" value="KYNU_C"/>
    <property type="match status" value="1"/>
</dbReference>
<dbReference type="InterPro" id="IPR010111">
    <property type="entry name" value="Kynureninase"/>
</dbReference>
<keyword evidence="1 4" id="KW-0662">Pyridine nucleotide biosynthesis</keyword>
<protein>
    <recommendedName>
        <fullName evidence="4">Kynureninase</fullName>
        <ecNumber evidence="4">3.7.1.3</ecNumber>
    </recommendedName>
</protein>
<dbReference type="SUPFAM" id="SSF53383">
    <property type="entry name" value="PLP-dependent transferases"/>
    <property type="match status" value="1"/>
</dbReference>
<feature type="region of interest" description="Disordered" evidence="5">
    <location>
        <begin position="1"/>
        <end position="34"/>
    </location>
</feature>
<dbReference type="PANTHER" id="PTHR14084">
    <property type="entry name" value="KYNURENINASE"/>
    <property type="match status" value="1"/>
</dbReference>
<keyword evidence="3 4" id="KW-0663">Pyridoxal phosphate</keyword>
<keyword evidence="2 4" id="KW-0378">Hydrolase</keyword>
<dbReference type="InterPro" id="IPR015421">
    <property type="entry name" value="PyrdxlP-dep_Trfase_major"/>
</dbReference>
<comment type="catalytic activity">
    <reaction evidence="4">
        <text>L-kynurenine + H2O = anthranilate + L-alanine + H(+)</text>
        <dbReference type="Rhea" id="RHEA:16813"/>
        <dbReference type="ChEBI" id="CHEBI:15377"/>
        <dbReference type="ChEBI" id="CHEBI:15378"/>
        <dbReference type="ChEBI" id="CHEBI:16567"/>
        <dbReference type="ChEBI" id="CHEBI:57959"/>
        <dbReference type="ChEBI" id="CHEBI:57972"/>
        <dbReference type="EC" id="3.7.1.3"/>
    </reaction>
</comment>
<dbReference type="PIRSF" id="PIRSF038800">
    <property type="entry name" value="KYNU"/>
    <property type="match status" value="1"/>
</dbReference>
<proteinExistence type="inferred from homology"/>
<evidence type="ECO:0000256" key="3">
    <source>
        <dbReference type="ARBA" id="ARBA00022898"/>
    </source>
</evidence>
<evidence type="ECO:0000256" key="2">
    <source>
        <dbReference type="ARBA" id="ARBA00022801"/>
    </source>
</evidence>
<gene>
    <name evidence="6" type="primary">kynU_1</name>
    <name evidence="6" type="ORF">GCM10023336_17250</name>
</gene>
<evidence type="ECO:0000313" key="6">
    <source>
        <dbReference type="EMBL" id="GAA5049870.1"/>
    </source>
</evidence>
<comment type="subunit">
    <text evidence="4">Homodimer.</text>
</comment>
<feature type="compositionally biased region" description="Basic and acidic residues" evidence="5">
    <location>
        <begin position="23"/>
        <end position="34"/>
    </location>
</feature>
<comment type="caution">
    <text evidence="6">The sequence shown here is derived from an EMBL/GenBank/DDBJ whole genome shotgun (WGS) entry which is preliminary data.</text>
</comment>
<evidence type="ECO:0000256" key="5">
    <source>
        <dbReference type="SAM" id="MobiDB-lite"/>
    </source>
</evidence>
<evidence type="ECO:0000256" key="1">
    <source>
        <dbReference type="ARBA" id="ARBA00022642"/>
    </source>
</evidence>
<dbReference type="EMBL" id="BAABKC010000021">
    <property type="protein sequence ID" value="GAA5049870.1"/>
    <property type="molecule type" value="Genomic_DNA"/>
</dbReference>
<reference evidence="7" key="1">
    <citation type="journal article" date="2019" name="Int. J. Syst. Evol. Microbiol.">
        <title>The Global Catalogue of Microorganisms (GCM) 10K type strain sequencing project: providing services to taxonomists for standard genome sequencing and annotation.</title>
        <authorList>
            <consortium name="The Broad Institute Genomics Platform"/>
            <consortium name="The Broad Institute Genome Sequencing Center for Infectious Disease"/>
            <person name="Wu L."/>
            <person name="Ma J."/>
        </authorList>
    </citation>
    <scope>NUCLEOTIDE SEQUENCE [LARGE SCALE GENOMIC DNA]</scope>
    <source>
        <strain evidence="7">JCM 18410</strain>
    </source>
</reference>
<comment type="function">
    <text evidence="4">Catalyzes the cleavage of L-kynurenine (L-Kyn) and L-3-hydroxykynurenine (L-3OHKyn) into anthranilic acid (AA) and 3-hydroxyanthranilic acid (3-OHAA), respectively.</text>
</comment>
<comment type="pathway">
    <text evidence="4">Cofactor biosynthesis; NAD(+) biosynthesis; quinolinate from L-kynurenine: step 2/3.</text>
</comment>
<keyword evidence="7" id="KW-1185">Reference proteome</keyword>
<comment type="cofactor">
    <cofactor evidence="4">
        <name>pyridoxal 5'-phosphate</name>
        <dbReference type="ChEBI" id="CHEBI:597326"/>
    </cofactor>
</comment>
<dbReference type="InterPro" id="IPR015422">
    <property type="entry name" value="PyrdxlP-dep_Trfase_small"/>
</dbReference>
<dbReference type="Gene3D" id="3.40.640.10">
    <property type="entry name" value="Type I PLP-dependent aspartate aminotransferase-like (Major domain)"/>
    <property type="match status" value="1"/>
</dbReference>
<comment type="catalytic activity">
    <reaction evidence="4">
        <text>3-hydroxy-L-kynurenine + H2O = 3-hydroxyanthranilate + L-alanine + H(+)</text>
        <dbReference type="Rhea" id="RHEA:25143"/>
        <dbReference type="ChEBI" id="CHEBI:15377"/>
        <dbReference type="ChEBI" id="CHEBI:15378"/>
        <dbReference type="ChEBI" id="CHEBI:36559"/>
        <dbReference type="ChEBI" id="CHEBI:57972"/>
        <dbReference type="ChEBI" id="CHEBI:58125"/>
        <dbReference type="EC" id="3.7.1.3"/>
    </reaction>
</comment>
<comment type="similarity">
    <text evidence="4">Belongs to the kynureninase family.</text>
</comment>
<dbReference type="RefSeq" id="WP_345667710.1">
    <property type="nucleotide sequence ID" value="NZ_BAABKC010000021.1"/>
</dbReference>
<dbReference type="PANTHER" id="PTHR14084:SF0">
    <property type="entry name" value="KYNURENINASE"/>
    <property type="match status" value="1"/>
</dbReference>
<organism evidence="6 7">
    <name type="scientific">Streptomyces similanensis</name>
    <dbReference type="NCBI Taxonomy" id="1274988"/>
    <lineage>
        <taxon>Bacteria</taxon>
        <taxon>Bacillati</taxon>
        <taxon>Actinomycetota</taxon>
        <taxon>Actinomycetes</taxon>
        <taxon>Kitasatosporales</taxon>
        <taxon>Streptomycetaceae</taxon>
        <taxon>Streptomyces</taxon>
    </lineage>
</organism>
<name>A0ABP9K550_9ACTN</name>
<dbReference type="Gene3D" id="3.90.1150.10">
    <property type="entry name" value="Aspartate Aminotransferase, domain 1"/>
    <property type="match status" value="1"/>
</dbReference>
<dbReference type="Proteomes" id="UP001500124">
    <property type="component" value="Unassembled WGS sequence"/>
</dbReference>
<dbReference type="EC" id="3.7.1.3" evidence="4"/>
<sequence>MTTRQSASPAAPATATRTGLPALRDEARRRDERDPLTAYASRYATGGAVHLNGNSLGPPRESLTSALGGVVSGQWAPRQVRAWFQDGWLDLPRTVGDKLAPLLGAGPGQVVVAGETTSTTLFNALVAACRLRADRPVLLVEAGAFPTDLYIADSVARLLDRRLVVEPRAGFDAYLATHGRQTAAALTAPVDFRTGERRAIGPTTALCHTAGAVSVWDLSHAAGVLPVELDACAVDLAVGCGYKYLGGGPGAPAFLYVRSDLQPDVDFPLAGWHGHARPFAMAPEFEPAEGVDRGRTGTPPLLSLAALDHALDPLVDTGIRELHRRGRDLGEFFLTCLGEGRPDLPRRLASPRDPDLRGGHLALRVPDAEGLEQALAGAGVLVDARPPDLVRFAFAPLYVTHEQVWRAVRELHRALP</sequence>
<evidence type="ECO:0000256" key="4">
    <source>
        <dbReference type="PIRNR" id="PIRNR038800"/>
    </source>
</evidence>